<organism evidence="1 2">
    <name type="scientific">Actinomadura keratinilytica</name>
    <dbReference type="NCBI Taxonomy" id="547461"/>
    <lineage>
        <taxon>Bacteria</taxon>
        <taxon>Bacillati</taxon>
        <taxon>Actinomycetota</taxon>
        <taxon>Actinomycetes</taxon>
        <taxon>Streptosporangiales</taxon>
        <taxon>Thermomonosporaceae</taxon>
        <taxon>Actinomadura</taxon>
    </lineage>
</organism>
<accession>A0ABP7Z4L3</accession>
<name>A0ABP7Z4L3_9ACTN</name>
<evidence type="ECO:0000313" key="1">
    <source>
        <dbReference type="EMBL" id="GAA4147103.1"/>
    </source>
</evidence>
<protein>
    <submittedName>
        <fullName evidence="1">Uncharacterized protein</fullName>
    </submittedName>
</protein>
<evidence type="ECO:0000313" key="2">
    <source>
        <dbReference type="Proteomes" id="UP001500266"/>
    </source>
</evidence>
<dbReference type="EMBL" id="BAABDO010000065">
    <property type="protein sequence ID" value="GAA4147103.1"/>
    <property type="molecule type" value="Genomic_DNA"/>
</dbReference>
<dbReference type="Proteomes" id="UP001500266">
    <property type="component" value="Unassembled WGS sequence"/>
</dbReference>
<reference evidence="2" key="1">
    <citation type="journal article" date="2019" name="Int. J. Syst. Evol. Microbiol.">
        <title>The Global Catalogue of Microorganisms (GCM) 10K type strain sequencing project: providing services to taxonomists for standard genome sequencing and annotation.</title>
        <authorList>
            <consortium name="The Broad Institute Genomics Platform"/>
            <consortium name="The Broad Institute Genome Sequencing Center for Infectious Disease"/>
            <person name="Wu L."/>
            <person name="Ma J."/>
        </authorList>
    </citation>
    <scope>NUCLEOTIDE SEQUENCE [LARGE SCALE GENOMIC DNA]</scope>
    <source>
        <strain evidence="2">JCM 17316</strain>
    </source>
</reference>
<comment type="caution">
    <text evidence="1">The sequence shown here is derived from an EMBL/GenBank/DDBJ whole genome shotgun (WGS) entry which is preliminary data.</text>
</comment>
<proteinExistence type="predicted"/>
<keyword evidence="2" id="KW-1185">Reference proteome</keyword>
<sequence length="178" mass="19227">MDFPAGGVSRCVRGMGTLNRSPMSATTTIEYGDRSFWSYDLARSVLLAEVIMAARGTTGPEPDRWADGVLDDLAACAQISDFALAIDPAWGRQRLRTFTGWLEQANRSLGTRAAVGPEEAAHWPLEHFEWRGADAVPTASVISLGSAVIRLIRGTLLAEPPGKVWCYGLASEPALLPR</sequence>
<gene>
    <name evidence="1" type="ORF">GCM10022416_40210</name>
</gene>